<dbReference type="SUPFAM" id="SSF51735">
    <property type="entry name" value="NAD(P)-binding Rossmann-fold domains"/>
    <property type="match status" value="1"/>
</dbReference>
<accession>A0ABN1QC57</accession>
<name>A0ABN1QC57_9ACTN</name>
<dbReference type="EMBL" id="BAAAHH010000002">
    <property type="protein sequence ID" value="GAA0940165.1"/>
    <property type="molecule type" value="Genomic_DNA"/>
</dbReference>
<proteinExistence type="predicted"/>
<keyword evidence="3" id="KW-1185">Reference proteome</keyword>
<evidence type="ECO:0000259" key="1">
    <source>
        <dbReference type="Pfam" id="PF05368"/>
    </source>
</evidence>
<dbReference type="Gene3D" id="3.40.50.720">
    <property type="entry name" value="NAD(P)-binding Rossmann-like Domain"/>
    <property type="match status" value="1"/>
</dbReference>
<dbReference type="Proteomes" id="UP001500665">
    <property type="component" value="Unassembled WGS sequence"/>
</dbReference>
<feature type="domain" description="NmrA-like" evidence="1">
    <location>
        <begin position="2"/>
        <end position="34"/>
    </location>
</feature>
<reference evidence="2 3" key="1">
    <citation type="journal article" date="2019" name="Int. J. Syst. Evol. Microbiol.">
        <title>The Global Catalogue of Microorganisms (GCM) 10K type strain sequencing project: providing services to taxonomists for standard genome sequencing and annotation.</title>
        <authorList>
            <consortium name="The Broad Institute Genomics Platform"/>
            <consortium name="The Broad Institute Genome Sequencing Center for Infectious Disease"/>
            <person name="Wu L."/>
            <person name="Ma J."/>
        </authorList>
    </citation>
    <scope>NUCLEOTIDE SEQUENCE [LARGE SCALE GENOMIC DNA]</scope>
    <source>
        <strain evidence="2 3">JCM 10696</strain>
    </source>
</reference>
<dbReference type="InterPro" id="IPR036291">
    <property type="entry name" value="NAD(P)-bd_dom_sf"/>
</dbReference>
<protein>
    <recommendedName>
        <fullName evidence="1">NmrA-like domain-containing protein</fullName>
    </recommendedName>
</protein>
<gene>
    <name evidence="2" type="ORF">GCM10009550_09350</name>
</gene>
<evidence type="ECO:0000313" key="3">
    <source>
        <dbReference type="Proteomes" id="UP001500665"/>
    </source>
</evidence>
<sequence length="39" mass="3913">MRITVFGATGGTGLHLVRQALDAGHHVTAAVRNPGGLGC</sequence>
<dbReference type="InterPro" id="IPR008030">
    <property type="entry name" value="NmrA-like"/>
</dbReference>
<evidence type="ECO:0000313" key="2">
    <source>
        <dbReference type="EMBL" id="GAA0940165.1"/>
    </source>
</evidence>
<dbReference type="RefSeq" id="WP_344237026.1">
    <property type="nucleotide sequence ID" value="NZ_BAAAHH010000002.1"/>
</dbReference>
<comment type="caution">
    <text evidence="2">The sequence shown here is derived from an EMBL/GenBank/DDBJ whole genome shotgun (WGS) entry which is preliminary data.</text>
</comment>
<dbReference type="Pfam" id="PF05368">
    <property type="entry name" value="NmrA"/>
    <property type="match status" value="1"/>
</dbReference>
<organism evidence="2 3">
    <name type="scientific">Actinocorallia libanotica</name>
    <dbReference type="NCBI Taxonomy" id="46162"/>
    <lineage>
        <taxon>Bacteria</taxon>
        <taxon>Bacillati</taxon>
        <taxon>Actinomycetota</taxon>
        <taxon>Actinomycetes</taxon>
        <taxon>Streptosporangiales</taxon>
        <taxon>Thermomonosporaceae</taxon>
        <taxon>Actinocorallia</taxon>
    </lineage>
</organism>